<gene>
    <name evidence="6" type="ORF">Malapachy_0029</name>
</gene>
<dbReference type="InterPro" id="IPR011701">
    <property type="entry name" value="MFS"/>
</dbReference>
<dbReference type="EMBL" id="LGAV01000006">
    <property type="protein sequence ID" value="KOS13393.1"/>
    <property type="molecule type" value="Genomic_DNA"/>
</dbReference>
<organism evidence="6 7">
    <name type="scientific">Malassezia pachydermatis</name>
    <dbReference type="NCBI Taxonomy" id="77020"/>
    <lineage>
        <taxon>Eukaryota</taxon>
        <taxon>Fungi</taxon>
        <taxon>Dikarya</taxon>
        <taxon>Basidiomycota</taxon>
        <taxon>Ustilaginomycotina</taxon>
        <taxon>Malasseziomycetes</taxon>
        <taxon>Malasseziales</taxon>
        <taxon>Malasseziaceae</taxon>
        <taxon>Malassezia</taxon>
    </lineage>
</organism>
<keyword evidence="4" id="KW-1133">Transmembrane helix</keyword>
<dbReference type="InterPro" id="IPR050327">
    <property type="entry name" value="Proton-linked_MCT"/>
</dbReference>
<feature type="transmembrane region" description="Helical" evidence="4">
    <location>
        <begin position="398"/>
        <end position="418"/>
    </location>
</feature>
<dbReference type="Gene3D" id="1.20.1250.20">
    <property type="entry name" value="MFS general substrate transporter like domains"/>
    <property type="match status" value="2"/>
</dbReference>
<feature type="region of interest" description="Disordered" evidence="3">
    <location>
        <begin position="1"/>
        <end position="26"/>
    </location>
</feature>
<feature type="transmembrane region" description="Helical" evidence="4">
    <location>
        <begin position="298"/>
        <end position="322"/>
    </location>
</feature>
<dbReference type="GeneID" id="28726438"/>
<comment type="caution">
    <text evidence="6">The sequence shown here is derived from an EMBL/GenBank/DDBJ whole genome shotgun (WGS) entry which is preliminary data.</text>
</comment>
<dbReference type="PANTHER" id="PTHR11360:SF234">
    <property type="entry name" value="MFS-TYPE TRANSPORTER DBAD-RELATED"/>
    <property type="match status" value="1"/>
</dbReference>
<comment type="subcellular location">
    <subcellularLocation>
        <location evidence="1">Membrane</location>
        <topology evidence="1">Multi-pass membrane protein</topology>
    </subcellularLocation>
</comment>
<evidence type="ECO:0000313" key="6">
    <source>
        <dbReference type="EMBL" id="KOS13393.1"/>
    </source>
</evidence>
<keyword evidence="4" id="KW-0472">Membrane</keyword>
<dbReference type="InterPro" id="IPR020846">
    <property type="entry name" value="MFS_dom"/>
</dbReference>
<keyword evidence="7" id="KW-1185">Reference proteome</keyword>
<dbReference type="VEuPathDB" id="FungiDB:Malapachy_0029"/>
<dbReference type="InterPro" id="IPR036259">
    <property type="entry name" value="MFS_trans_sf"/>
</dbReference>
<reference evidence="6 7" key="1">
    <citation type="submission" date="2015-07" db="EMBL/GenBank/DDBJ databases">
        <title>Draft Genome Sequence of Malassezia furfur CBS1878 and Malassezia pachydermatis CBS1879.</title>
        <authorList>
            <person name="Triana S."/>
            <person name="Ohm R."/>
            <person name="Gonzalez A."/>
            <person name="DeCock H."/>
            <person name="Restrepo S."/>
            <person name="Celis A."/>
        </authorList>
    </citation>
    <scope>NUCLEOTIDE SEQUENCE [LARGE SCALE GENOMIC DNA]</scope>
    <source>
        <strain evidence="6 7">CBS 1879</strain>
    </source>
</reference>
<sequence length="427" mass="46313">MPTLDDGAGPDKVEDDQASAHIHSPHSDDIPDGGIIAWLQVLGSFLIYFNNWGLANSFGVYQTYYERAWPLESSSNISWIGAIQSFLLSSLSLFVGPLFDMGYYLYLEVVGAILIIVGVMMTSLCTTYWQAMLAQGLCIGIGSSCLYIPSVSIPTAYFSKKRPFASGLATLGSSVGAIVYSIVFHTLEPTHGFEQATRAIGYIALGTLVVAVALLRPRLRTKTRRSINSFGALREPAYASYTLSIFFMFMGMYIPFFYITSYGIDKMHLERHMSFYLIAILNAGSAVGRILPNFVANYVGTFNVLVPATVLTMIMAYVWIAVHTLGGIVVFALLFGMASGAYVSLQAAAVAALSRDMRVFGGRMGLVFLSGGLGALIGNPIAGVLVNRTTGSYWRTQVFSGSLVAGAALCLVACRWILVRTKWLVKV</sequence>
<evidence type="ECO:0000256" key="1">
    <source>
        <dbReference type="ARBA" id="ARBA00004141"/>
    </source>
</evidence>
<accession>A0A0M9VNI7</accession>
<dbReference type="Pfam" id="PF07690">
    <property type="entry name" value="MFS_1"/>
    <property type="match status" value="1"/>
</dbReference>
<protein>
    <submittedName>
        <fullName evidence="6">Mfs monocarboxylate transporter</fullName>
    </submittedName>
</protein>
<dbReference type="PANTHER" id="PTHR11360">
    <property type="entry name" value="MONOCARBOXYLATE TRANSPORTER"/>
    <property type="match status" value="1"/>
</dbReference>
<feature type="transmembrane region" description="Helical" evidence="4">
    <location>
        <begin position="238"/>
        <end position="261"/>
    </location>
</feature>
<proteinExistence type="inferred from homology"/>
<feature type="transmembrane region" description="Helical" evidence="4">
    <location>
        <begin position="365"/>
        <end position="386"/>
    </location>
</feature>
<dbReference type="SUPFAM" id="SSF103473">
    <property type="entry name" value="MFS general substrate transporter"/>
    <property type="match status" value="1"/>
</dbReference>
<feature type="transmembrane region" description="Helical" evidence="4">
    <location>
        <begin position="328"/>
        <end position="353"/>
    </location>
</feature>
<feature type="transmembrane region" description="Helical" evidence="4">
    <location>
        <begin position="199"/>
        <end position="217"/>
    </location>
</feature>
<evidence type="ECO:0000313" key="7">
    <source>
        <dbReference type="Proteomes" id="UP000037751"/>
    </source>
</evidence>
<feature type="domain" description="Major facilitator superfamily (MFS) profile" evidence="5">
    <location>
        <begin position="237"/>
        <end position="427"/>
    </location>
</feature>
<dbReference type="OrthoDB" id="6499973at2759"/>
<feature type="transmembrane region" description="Helical" evidence="4">
    <location>
        <begin position="77"/>
        <end position="96"/>
    </location>
</feature>
<evidence type="ECO:0000256" key="4">
    <source>
        <dbReference type="SAM" id="Phobius"/>
    </source>
</evidence>
<evidence type="ECO:0000256" key="3">
    <source>
        <dbReference type="SAM" id="MobiDB-lite"/>
    </source>
</evidence>
<dbReference type="GO" id="GO:0016020">
    <property type="term" value="C:membrane"/>
    <property type="evidence" value="ECO:0007669"/>
    <property type="project" value="UniProtKB-SubCell"/>
</dbReference>
<comment type="similarity">
    <text evidence="2">Belongs to the major facilitator superfamily. Monocarboxylate porter (TC 2.A.1.13) family.</text>
</comment>
<feature type="transmembrane region" description="Helical" evidence="4">
    <location>
        <begin position="103"/>
        <end position="122"/>
    </location>
</feature>
<dbReference type="PROSITE" id="PS50850">
    <property type="entry name" value="MFS"/>
    <property type="match status" value="1"/>
</dbReference>
<feature type="transmembrane region" description="Helical" evidence="4">
    <location>
        <begin position="273"/>
        <end position="291"/>
    </location>
</feature>
<dbReference type="RefSeq" id="XP_017991025.1">
    <property type="nucleotide sequence ID" value="XM_018134563.1"/>
</dbReference>
<keyword evidence="4" id="KW-0812">Transmembrane</keyword>
<name>A0A0M9VNI7_9BASI</name>
<evidence type="ECO:0000259" key="5">
    <source>
        <dbReference type="PROSITE" id="PS50850"/>
    </source>
</evidence>
<evidence type="ECO:0000256" key="2">
    <source>
        <dbReference type="ARBA" id="ARBA00006727"/>
    </source>
</evidence>
<dbReference type="Proteomes" id="UP000037751">
    <property type="component" value="Unassembled WGS sequence"/>
</dbReference>
<feature type="transmembrane region" description="Helical" evidence="4">
    <location>
        <begin position="168"/>
        <end position="187"/>
    </location>
</feature>
<dbReference type="GO" id="GO:0022857">
    <property type="term" value="F:transmembrane transporter activity"/>
    <property type="evidence" value="ECO:0007669"/>
    <property type="project" value="InterPro"/>
</dbReference>
<dbReference type="AlphaFoldDB" id="A0A0M9VNI7"/>